<keyword evidence="3" id="KW-0804">Transcription</keyword>
<dbReference type="EMBL" id="BNBT01000027">
    <property type="protein sequence ID" value="GHE54045.1"/>
    <property type="molecule type" value="Genomic_DNA"/>
</dbReference>
<feature type="domain" description="HTH luxR-type" evidence="5">
    <location>
        <begin position="146"/>
        <end position="215"/>
    </location>
</feature>
<dbReference type="PROSITE" id="PS00622">
    <property type="entry name" value="HTH_LUXR_1"/>
    <property type="match status" value="1"/>
</dbReference>
<organism evidence="7 8">
    <name type="scientific">Streptomyces longispororuber</name>
    <dbReference type="NCBI Taxonomy" id="68230"/>
    <lineage>
        <taxon>Bacteria</taxon>
        <taxon>Bacillati</taxon>
        <taxon>Actinomycetota</taxon>
        <taxon>Actinomycetes</taxon>
        <taxon>Kitasatosporales</taxon>
        <taxon>Streptomycetaceae</taxon>
        <taxon>Streptomyces</taxon>
    </lineage>
</organism>
<evidence type="ECO:0000313" key="8">
    <source>
        <dbReference type="Proteomes" id="UP000608024"/>
    </source>
</evidence>
<evidence type="ECO:0000313" key="7">
    <source>
        <dbReference type="EMBL" id="GHE54045.1"/>
    </source>
</evidence>
<dbReference type="Gene3D" id="3.40.50.2300">
    <property type="match status" value="1"/>
</dbReference>
<dbReference type="SMART" id="SM00421">
    <property type="entry name" value="HTH_LUXR"/>
    <property type="match status" value="1"/>
</dbReference>
<feature type="domain" description="Response regulatory" evidence="6">
    <location>
        <begin position="3"/>
        <end position="126"/>
    </location>
</feature>
<dbReference type="RefSeq" id="WP_190135904.1">
    <property type="nucleotide sequence ID" value="NZ_BNBT01000027.1"/>
</dbReference>
<evidence type="ECO:0000256" key="1">
    <source>
        <dbReference type="ARBA" id="ARBA00023015"/>
    </source>
</evidence>
<dbReference type="Pfam" id="PF00196">
    <property type="entry name" value="GerE"/>
    <property type="match status" value="1"/>
</dbReference>
<reference evidence="7" key="1">
    <citation type="journal article" date="2014" name="Int. J. Syst. Evol. Microbiol.">
        <title>Complete genome sequence of Corynebacterium casei LMG S-19264T (=DSM 44701T), isolated from a smear-ripened cheese.</title>
        <authorList>
            <consortium name="US DOE Joint Genome Institute (JGI-PGF)"/>
            <person name="Walter F."/>
            <person name="Albersmeier A."/>
            <person name="Kalinowski J."/>
            <person name="Ruckert C."/>
        </authorList>
    </citation>
    <scope>NUCLEOTIDE SEQUENCE</scope>
    <source>
        <strain evidence="7">JCM 4784</strain>
    </source>
</reference>
<dbReference type="InterPro" id="IPR000792">
    <property type="entry name" value="Tscrpt_reg_LuxR_C"/>
</dbReference>
<proteinExistence type="predicted"/>
<dbReference type="GO" id="GO:0000160">
    <property type="term" value="P:phosphorelay signal transduction system"/>
    <property type="evidence" value="ECO:0007669"/>
    <property type="project" value="InterPro"/>
</dbReference>
<reference evidence="7" key="2">
    <citation type="submission" date="2020-09" db="EMBL/GenBank/DDBJ databases">
        <authorList>
            <person name="Sun Q."/>
            <person name="Ohkuma M."/>
        </authorList>
    </citation>
    <scope>NUCLEOTIDE SEQUENCE</scope>
    <source>
        <strain evidence="7">JCM 4784</strain>
    </source>
</reference>
<evidence type="ECO:0000256" key="2">
    <source>
        <dbReference type="ARBA" id="ARBA00023125"/>
    </source>
</evidence>
<dbReference type="PRINTS" id="PR00038">
    <property type="entry name" value="HTHLUXR"/>
</dbReference>
<sequence length="226" mass="24096">MLRVVLAEDAVLLRAGLVELLTRGGHEVAAAVGDAPALKRAVESEVPDIVVTDVRMPPGFRDEGLKAALELRADHADLPVLVLSQYVATAYATQLLSGGGTSLTGLGYLLKDRVGEVADFLDALRRVAAGETVVDPEVVRVLLARRTRPLARLTPREHEVLALMAQGLTNQAVAHRLTVTEASVVKHASNIFAKLDLDPAEGNRRVLAVLAHLRDSATEEPPPPSP</sequence>
<gene>
    <name evidence="7" type="ORF">GCM10018785_24380</name>
</gene>
<dbReference type="PANTHER" id="PTHR43214">
    <property type="entry name" value="TWO-COMPONENT RESPONSE REGULATOR"/>
    <property type="match status" value="1"/>
</dbReference>
<accession>A0A918ZI34</accession>
<dbReference type="PROSITE" id="PS50043">
    <property type="entry name" value="HTH_LUXR_2"/>
    <property type="match status" value="1"/>
</dbReference>
<dbReference type="InterPro" id="IPR011006">
    <property type="entry name" value="CheY-like_superfamily"/>
</dbReference>
<keyword evidence="4" id="KW-0597">Phosphoprotein</keyword>
<dbReference type="AlphaFoldDB" id="A0A918ZI34"/>
<evidence type="ECO:0000259" key="5">
    <source>
        <dbReference type="PROSITE" id="PS50043"/>
    </source>
</evidence>
<dbReference type="InterPro" id="IPR001789">
    <property type="entry name" value="Sig_transdc_resp-reg_receiver"/>
</dbReference>
<evidence type="ECO:0000259" key="6">
    <source>
        <dbReference type="PROSITE" id="PS50110"/>
    </source>
</evidence>
<keyword evidence="1" id="KW-0805">Transcription regulation</keyword>
<dbReference type="Proteomes" id="UP000608024">
    <property type="component" value="Unassembled WGS sequence"/>
</dbReference>
<keyword evidence="2 7" id="KW-0238">DNA-binding</keyword>
<dbReference type="GO" id="GO:0003677">
    <property type="term" value="F:DNA binding"/>
    <property type="evidence" value="ECO:0007669"/>
    <property type="project" value="UniProtKB-KW"/>
</dbReference>
<dbReference type="PANTHER" id="PTHR43214:SF24">
    <property type="entry name" value="TRANSCRIPTIONAL REGULATORY PROTEIN NARL-RELATED"/>
    <property type="match status" value="1"/>
</dbReference>
<keyword evidence="8" id="KW-1185">Reference proteome</keyword>
<dbReference type="SUPFAM" id="SSF52172">
    <property type="entry name" value="CheY-like"/>
    <property type="match status" value="1"/>
</dbReference>
<name>A0A918ZI34_9ACTN</name>
<dbReference type="InterPro" id="IPR039420">
    <property type="entry name" value="WalR-like"/>
</dbReference>
<dbReference type="SMART" id="SM00448">
    <property type="entry name" value="REC"/>
    <property type="match status" value="1"/>
</dbReference>
<protein>
    <submittedName>
        <fullName evidence="7">DNA-binding response regulator</fullName>
    </submittedName>
</protein>
<comment type="caution">
    <text evidence="7">The sequence shown here is derived from an EMBL/GenBank/DDBJ whole genome shotgun (WGS) entry which is preliminary data.</text>
</comment>
<dbReference type="GO" id="GO:0006355">
    <property type="term" value="P:regulation of DNA-templated transcription"/>
    <property type="evidence" value="ECO:0007669"/>
    <property type="project" value="InterPro"/>
</dbReference>
<dbReference type="PROSITE" id="PS50110">
    <property type="entry name" value="RESPONSE_REGULATORY"/>
    <property type="match status" value="1"/>
</dbReference>
<dbReference type="CDD" id="cd06170">
    <property type="entry name" value="LuxR_C_like"/>
    <property type="match status" value="1"/>
</dbReference>
<dbReference type="Pfam" id="PF00072">
    <property type="entry name" value="Response_reg"/>
    <property type="match status" value="1"/>
</dbReference>
<evidence type="ECO:0000256" key="4">
    <source>
        <dbReference type="PROSITE-ProRule" id="PRU00169"/>
    </source>
</evidence>
<evidence type="ECO:0000256" key="3">
    <source>
        <dbReference type="ARBA" id="ARBA00023163"/>
    </source>
</evidence>
<feature type="modified residue" description="4-aspartylphosphate" evidence="4">
    <location>
        <position position="53"/>
    </location>
</feature>